<comment type="caution">
    <text evidence="1">The sequence shown here is derived from an EMBL/GenBank/DDBJ whole genome shotgun (WGS) entry which is preliminary data.</text>
</comment>
<dbReference type="EMBL" id="QTSX02004972">
    <property type="protein sequence ID" value="KAJ9063405.1"/>
    <property type="molecule type" value="Genomic_DNA"/>
</dbReference>
<evidence type="ECO:0000313" key="1">
    <source>
        <dbReference type="EMBL" id="KAJ9063405.1"/>
    </source>
</evidence>
<name>A0ACC2SM48_9FUNG</name>
<accession>A0ACC2SM48</accession>
<sequence length="130" mass="15176">MTRGWYLNEIVRRVHPQKRTLGEIYAKEINPLLDVEFYLGLSKENMPRRSTWYNVKKLDIFSRLLPNFVLGPKASKFNLKMLSKDSPFYKSNKLRKGENDFENGEAIHKSENPSFNGFTNALSVRDSISF</sequence>
<keyword evidence="2" id="KW-1185">Reference proteome</keyword>
<evidence type="ECO:0000313" key="2">
    <source>
        <dbReference type="Proteomes" id="UP001165960"/>
    </source>
</evidence>
<reference evidence="1" key="1">
    <citation type="submission" date="2022-04" db="EMBL/GenBank/DDBJ databases">
        <title>Genome of the entomopathogenic fungus Entomophthora muscae.</title>
        <authorList>
            <person name="Elya C."/>
            <person name="Lovett B.R."/>
            <person name="Lee E."/>
            <person name="Macias A.M."/>
            <person name="Hajek A.E."/>
            <person name="De Bivort B.L."/>
            <person name="Kasson M.T."/>
            <person name="De Fine Licht H.H."/>
            <person name="Stajich J.E."/>
        </authorList>
    </citation>
    <scope>NUCLEOTIDE SEQUENCE</scope>
    <source>
        <strain evidence="1">Berkeley</strain>
    </source>
</reference>
<organism evidence="1 2">
    <name type="scientific">Entomophthora muscae</name>
    <dbReference type="NCBI Taxonomy" id="34485"/>
    <lineage>
        <taxon>Eukaryota</taxon>
        <taxon>Fungi</taxon>
        <taxon>Fungi incertae sedis</taxon>
        <taxon>Zoopagomycota</taxon>
        <taxon>Entomophthoromycotina</taxon>
        <taxon>Entomophthoromycetes</taxon>
        <taxon>Entomophthorales</taxon>
        <taxon>Entomophthoraceae</taxon>
        <taxon>Entomophthora</taxon>
    </lineage>
</organism>
<protein>
    <submittedName>
        <fullName evidence="1">Uncharacterized protein</fullName>
    </submittedName>
</protein>
<gene>
    <name evidence="1" type="ORF">DSO57_1000732</name>
</gene>
<dbReference type="Proteomes" id="UP001165960">
    <property type="component" value="Unassembled WGS sequence"/>
</dbReference>
<proteinExistence type="predicted"/>